<dbReference type="EMBL" id="KC662249">
    <property type="protein sequence ID" value="AGM15474.1"/>
    <property type="molecule type" value="Genomic_DNA"/>
</dbReference>
<sequence>MDEEDEQYIEMRRLQTEEELKNMVEIDRIYAIDLQATIDNLPMETRKETFMEALFGAVAPMLAIIILQWLISG</sequence>
<name>A0AC59EX11_9VIRU</name>
<protein>
    <submittedName>
        <fullName evidence="1">Uncharacterized protein</fullName>
    </submittedName>
</protein>
<reference evidence="1 2" key="1">
    <citation type="journal article" date="2013" name="Proc. Natl. Acad. Sci. U.S.A.">
        <title>Genome of Phaeocystis globosa virus PgV-16T highlights the common ancestry of the largest known DNA viruses infecting eukaryotes.</title>
        <authorList>
            <person name="Santini S."/>
            <person name="Jeudy S."/>
            <person name="Bartoli J."/>
            <person name="Poirot O."/>
            <person name="Lescot M."/>
            <person name="Abergel C."/>
            <person name="Barbe V."/>
            <person name="Wommack K.E."/>
            <person name="Noordeloos A.A."/>
            <person name="Brussaard C.P."/>
            <person name="Claverie J.M."/>
        </authorList>
    </citation>
    <scope>NUCLEOTIDE SEQUENCE [LARGE SCALE GENOMIC DNA]</scope>
    <source>
        <strain evidence="1 2">16T</strain>
    </source>
</reference>
<keyword evidence="2" id="KW-1185">Reference proteome</keyword>
<gene>
    <name evidence="1" type="ORF">PGCG_00163</name>
</gene>
<evidence type="ECO:0000313" key="2">
    <source>
        <dbReference type="Proteomes" id="UP000204225"/>
    </source>
</evidence>
<evidence type="ECO:0000313" key="1">
    <source>
        <dbReference type="EMBL" id="AGM15474.1"/>
    </source>
</evidence>
<proteinExistence type="predicted"/>
<accession>A0AC59EX11</accession>
<dbReference type="Proteomes" id="UP000204225">
    <property type="component" value="Segment"/>
</dbReference>
<organism evidence="1 2">
    <name type="scientific">Phaeocystis globosa virus PgV-16T</name>
    <dbReference type="NCBI Taxonomy" id="3071227"/>
    <lineage>
        <taxon>Viruses</taxon>
        <taxon>Varidnaviria</taxon>
        <taxon>Bamfordvirae</taxon>
        <taxon>Nucleocytoviricota</taxon>
        <taxon>Megaviricetes</taxon>
        <taxon>Imitervirales</taxon>
        <taxon>Mesomimiviridae</taxon>
        <taxon>Tethysvirus</taxon>
        <taxon>Tethysvirus hollandense</taxon>
    </lineage>
</organism>